<dbReference type="OrthoDB" id="9774191at2"/>
<reference evidence="3 4" key="1">
    <citation type="submission" date="2019-07" db="EMBL/GenBank/DDBJ databases">
        <title>Draft genome for Aliikangiella sp. M105.</title>
        <authorList>
            <person name="Wang G."/>
        </authorList>
    </citation>
    <scope>NUCLEOTIDE SEQUENCE [LARGE SCALE GENOMIC DNA]</scope>
    <source>
        <strain evidence="3 4">M105</strain>
    </source>
</reference>
<protein>
    <submittedName>
        <fullName evidence="3">Gfo/Idh/MocA family oxidoreductase</fullName>
    </submittedName>
</protein>
<dbReference type="Gene3D" id="3.40.50.720">
    <property type="entry name" value="NAD(P)-binding Rossmann-like Domain"/>
    <property type="match status" value="1"/>
</dbReference>
<dbReference type="SUPFAM" id="SSF55347">
    <property type="entry name" value="Glyceraldehyde-3-phosphate dehydrogenase-like, C-terminal domain"/>
    <property type="match status" value="1"/>
</dbReference>
<evidence type="ECO:0000259" key="2">
    <source>
        <dbReference type="Pfam" id="PF22725"/>
    </source>
</evidence>
<dbReference type="Proteomes" id="UP000315439">
    <property type="component" value="Unassembled WGS sequence"/>
</dbReference>
<evidence type="ECO:0000313" key="3">
    <source>
        <dbReference type="EMBL" id="TQV85850.1"/>
    </source>
</evidence>
<evidence type="ECO:0000259" key="1">
    <source>
        <dbReference type="Pfam" id="PF01408"/>
    </source>
</evidence>
<name>A0A545U8Q1_9GAMM</name>
<keyword evidence="4" id="KW-1185">Reference proteome</keyword>
<feature type="domain" description="Gfo/Idh/MocA-like oxidoreductase N-terminal" evidence="1">
    <location>
        <begin position="6"/>
        <end position="125"/>
    </location>
</feature>
<dbReference type="PANTHER" id="PTHR43249:SF1">
    <property type="entry name" value="D-GLUCOSIDE 3-DEHYDROGENASE"/>
    <property type="match status" value="1"/>
</dbReference>
<feature type="domain" description="GFO/IDH/MocA-like oxidoreductase" evidence="2">
    <location>
        <begin position="134"/>
        <end position="257"/>
    </location>
</feature>
<organism evidence="3 4">
    <name type="scientific">Aliikangiella coralliicola</name>
    <dbReference type="NCBI Taxonomy" id="2592383"/>
    <lineage>
        <taxon>Bacteria</taxon>
        <taxon>Pseudomonadati</taxon>
        <taxon>Pseudomonadota</taxon>
        <taxon>Gammaproteobacteria</taxon>
        <taxon>Oceanospirillales</taxon>
        <taxon>Pleioneaceae</taxon>
        <taxon>Aliikangiella</taxon>
    </lineage>
</organism>
<comment type="caution">
    <text evidence="3">The sequence shown here is derived from an EMBL/GenBank/DDBJ whole genome shotgun (WGS) entry which is preliminary data.</text>
</comment>
<dbReference type="PANTHER" id="PTHR43249">
    <property type="entry name" value="UDP-N-ACETYL-2-AMINO-2-DEOXY-D-GLUCURONATE OXIDASE"/>
    <property type="match status" value="1"/>
</dbReference>
<proteinExistence type="predicted"/>
<dbReference type="InterPro" id="IPR055170">
    <property type="entry name" value="GFO_IDH_MocA-like_dom"/>
</dbReference>
<dbReference type="InterPro" id="IPR052515">
    <property type="entry name" value="Gfo/Idh/MocA_Oxidoreductase"/>
</dbReference>
<dbReference type="Pfam" id="PF01408">
    <property type="entry name" value="GFO_IDH_MocA"/>
    <property type="match status" value="1"/>
</dbReference>
<dbReference type="RefSeq" id="WP_142932769.1">
    <property type="nucleotide sequence ID" value="NZ_ML660167.1"/>
</dbReference>
<dbReference type="GO" id="GO:0000166">
    <property type="term" value="F:nucleotide binding"/>
    <property type="evidence" value="ECO:0007669"/>
    <property type="project" value="InterPro"/>
</dbReference>
<gene>
    <name evidence="3" type="ORF">FLL46_18160</name>
</gene>
<dbReference type="Pfam" id="PF22725">
    <property type="entry name" value="GFO_IDH_MocA_C3"/>
    <property type="match status" value="1"/>
</dbReference>
<sequence>MSKSLIKWGMIGCGSVTEKKSGPAFNQVANSRLEAVMRRDQEKLQDYATRHQITKFTTNADEVINDPEVDAIYIATPPDTHKEYALKVAAANKICCVEKPMALNYQECQQMVEAFNEINKPLFVSYYRRSLPRFNHVKSLIESGQIGEVRHVRWDFSRQPNKLDLNREYNWRTVPSISGGGYFVDLASHGLDLFIYLLGDVEQVHGIKQNQQGLYEAEDAVTACWKHKSGATGSGFWNFAASEKNDTVTIYGSDGIINFSIFNEAEVQLQSKNGQQSFIIEHPDNIQYYHIDNMIQHIGGQATHPSTGEQAMKVSWMMDQILSTD</sequence>
<dbReference type="SUPFAM" id="SSF51735">
    <property type="entry name" value="NAD(P)-binding Rossmann-fold domains"/>
    <property type="match status" value="1"/>
</dbReference>
<dbReference type="AlphaFoldDB" id="A0A545U8Q1"/>
<accession>A0A545U8Q1</accession>
<dbReference type="InterPro" id="IPR000683">
    <property type="entry name" value="Gfo/Idh/MocA-like_OxRdtase_N"/>
</dbReference>
<evidence type="ECO:0000313" key="4">
    <source>
        <dbReference type="Proteomes" id="UP000315439"/>
    </source>
</evidence>
<dbReference type="Gene3D" id="3.30.360.10">
    <property type="entry name" value="Dihydrodipicolinate Reductase, domain 2"/>
    <property type="match status" value="1"/>
</dbReference>
<dbReference type="EMBL" id="VIKS01000011">
    <property type="protein sequence ID" value="TQV85850.1"/>
    <property type="molecule type" value="Genomic_DNA"/>
</dbReference>
<dbReference type="InterPro" id="IPR036291">
    <property type="entry name" value="NAD(P)-bd_dom_sf"/>
</dbReference>